<sequence length="158" mass="18034">MVELNYAQRGWTEDFPAESGFSYNKTLNYLEVPFMTHIYFGNNVRFIINAGPQLGFLLGSSDHMNEALSADIAAKREENPEAQVGMQYILKPRSFDYGLIGGVGMELKTGAGNVELEGRYYFGLGDIFENRKTKENFFFNRSAHRIIEAKLSYFFKVK</sequence>
<organism evidence="2">
    <name type="scientific">bioreactor metagenome</name>
    <dbReference type="NCBI Taxonomy" id="1076179"/>
    <lineage>
        <taxon>unclassified sequences</taxon>
        <taxon>metagenomes</taxon>
        <taxon>ecological metagenomes</taxon>
    </lineage>
</organism>
<dbReference type="Pfam" id="PF13568">
    <property type="entry name" value="OMP_b-brl_2"/>
    <property type="match status" value="1"/>
</dbReference>
<gene>
    <name evidence="2" type="ORF">SDC9_147973</name>
</gene>
<accession>A0A645EFF2</accession>
<reference evidence="2" key="1">
    <citation type="submission" date="2019-08" db="EMBL/GenBank/DDBJ databases">
        <authorList>
            <person name="Kucharzyk K."/>
            <person name="Murdoch R.W."/>
            <person name="Higgins S."/>
            <person name="Loffler F."/>
        </authorList>
    </citation>
    <scope>NUCLEOTIDE SEQUENCE</scope>
</reference>
<proteinExistence type="predicted"/>
<dbReference type="InterPro" id="IPR025665">
    <property type="entry name" value="Beta-barrel_OMP_2"/>
</dbReference>
<protein>
    <recommendedName>
        <fullName evidence="1">Outer membrane protein beta-barrel domain-containing protein</fullName>
    </recommendedName>
</protein>
<dbReference type="EMBL" id="VSSQ01046801">
    <property type="protein sequence ID" value="MPN00775.1"/>
    <property type="molecule type" value="Genomic_DNA"/>
</dbReference>
<name>A0A645EFF2_9ZZZZ</name>
<dbReference type="AlphaFoldDB" id="A0A645EFF2"/>
<feature type="domain" description="Outer membrane protein beta-barrel" evidence="1">
    <location>
        <begin position="2"/>
        <end position="129"/>
    </location>
</feature>
<evidence type="ECO:0000313" key="2">
    <source>
        <dbReference type="EMBL" id="MPN00775.1"/>
    </source>
</evidence>
<evidence type="ECO:0000259" key="1">
    <source>
        <dbReference type="Pfam" id="PF13568"/>
    </source>
</evidence>
<comment type="caution">
    <text evidence="2">The sequence shown here is derived from an EMBL/GenBank/DDBJ whole genome shotgun (WGS) entry which is preliminary data.</text>
</comment>